<dbReference type="Proteomes" id="UP000516421">
    <property type="component" value="Plasmid p1"/>
</dbReference>
<accession>A0A7S7B0Y9</accession>
<name>A0A7S7B0Y9_9MICC</name>
<dbReference type="AlphaFoldDB" id="A0A7S7B0Y9"/>
<organism evidence="1 2">
    <name type="scientific">Rothia amarae</name>
    <dbReference type="NCBI Taxonomy" id="169480"/>
    <lineage>
        <taxon>Bacteria</taxon>
        <taxon>Bacillati</taxon>
        <taxon>Actinomycetota</taxon>
        <taxon>Actinomycetes</taxon>
        <taxon>Micrococcales</taxon>
        <taxon>Micrococcaceae</taxon>
        <taxon>Rothia</taxon>
    </lineage>
</organism>
<evidence type="ECO:0000313" key="2">
    <source>
        <dbReference type="Proteomes" id="UP000516421"/>
    </source>
</evidence>
<proteinExistence type="predicted"/>
<dbReference type="RefSeq" id="WP_202939950.1">
    <property type="nucleotide sequence ID" value="NZ_CP062957.1"/>
</dbReference>
<keyword evidence="1" id="KW-0614">Plasmid</keyword>
<evidence type="ECO:0000313" key="1">
    <source>
        <dbReference type="EMBL" id="QOW64938.1"/>
    </source>
</evidence>
<dbReference type="EMBL" id="CP062957">
    <property type="protein sequence ID" value="QOW64938.1"/>
    <property type="molecule type" value="Genomic_DNA"/>
</dbReference>
<reference evidence="1 2" key="1">
    <citation type="submission" date="2020-09" db="EMBL/GenBank/DDBJ databases">
        <title>Investigation of environmental microbe.</title>
        <authorList>
            <person name="Ou Y."/>
            <person name="Kang Q."/>
        </authorList>
    </citation>
    <scope>NUCLEOTIDE SEQUENCE [LARGE SCALE GENOMIC DNA]</scope>
    <source>
        <strain evidence="1 2">KJZ-9</strain>
        <plasmid evidence="1 2">p1</plasmid>
    </source>
</reference>
<gene>
    <name evidence="1" type="ORF">IDM48_11360</name>
</gene>
<dbReference type="KEGG" id="rama:IDM48_11360"/>
<protein>
    <submittedName>
        <fullName evidence="1">Uncharacterized protein</fullName>
    </submittedName>
</protein>
<sequence length="178" mass="20225">MTQVIVSRTMHPSAFVVRSLRYQLQKAILKSPEQGVAYFHSSVGRLWLNAHWVGEYTSVTLSGAHADIPTRKILAVGNEVEEGMDIFLDLHKQASRLEINEVVETMCWEDDAHAFISAVATKFNLLGCGYFTQEDVEKGLEWKMSQSEFQELKQDLREFHKSSGTSQKCWSTILQNSI</sequence>
<geneLocation type="plasmid" evidence="1 2">
    <name>p1</name>
</geneLocation>
<keyword evidence="2" id="KW-1185">Reference proteome</keyword>